<gene>
    <name evidence="2" type="ORF">DUNSADRAFT_11692</name>
</gene>
<dbReference type="Proteomes" id="UP000815325">
    <property type="component" value="Unassembled WGS sequence"/>
</dbReference>
<name>A0ABQ7H4D4_DUNSA</name>
<keyword evidence="3" id="KW-1185">Reference proteome</keyword>
<evidence type="ECO:0000256" key="1">
    <source>
        <dbReference type="SAM" id="Phobius"/>
    </source>
</evidence>
<comment type="caution">
    <text evidence="2">The sequence shown here is derived from an EMBL/GenBank/DDBJ whole genome shotgun (WGS) entry which is preliminary data.</text>
</comment>
<dbReference type="EMBL" id="MU069479">
    <property type="protein sequence ID" value="KAF5841718.1"/>
    <property type="molecule type" value="Genomic_DNA"/>
</dbReference>
<keyword evidence="1" id="KW-0812">Transmembrane</keyword>
<reference evidence="2" key="1">
    <citation type="submission" date="2017-08" db="EMBL/GenBank/DDBJ databases">
        <authorList>
            <person name="Polle J.E."/>
            <person name="Barry K."/>
            <person name="Cushman J."/>
            <person name="Schmutz J."/>
            <person name="Tran D."/>
            <person name="Hathwaick L.T."/>
            <person name="Yim W.C."/>
            <person name="Jenkins J."/>
            <person name="Mckie-Krisberg Z.M."/>
            <person name="Prochnik S."/>
            <person name="Lindquist E."/>
            <person name="Dockter R.B."/>
            <person name="Adam C."/>
            <person name="Molina H."/>
            <person name="Bunkerborg J."/>
            <person name="Jin E."/>
            <person name="Buchheim M."/>
            <person name="Magnuson J."/>
        </authorList>
    </citation>
    <scope>NUCLEOTIDE SEQUENCE</scope>
    <source>
        <strain evidence="2">CCAP 19/18</strain>
    </source>
</reference>
<evidence type="ECO:0000313" key="3">
    <source>
        <dbReference type="Proteomes" id="UP000815325"/>
    </source>
</evidence>
<accession>A0ABQ7H4D4</accession>
<protein>
    <submittedName>
        <fullName evidence="2">Uncharacterized protein</fullName>
    </submittedName>
</protein>
<feature type="transmembrane region" description="Helical" evidence="1">
    <location>
        <begin position="45"/>
        <end position="64"/>
    </location>
</feature>
<sequence>MSNYFIPIFFPELGNSVLYKRFPKALCSDPAHLELGGSYLIKWPYLAPLCLVGMMVGLLGALSLRIDRYRGSTVHASWISGFFFFG</sequence>
<keyword evidence="1" id="KW-1133">Transmembrane helix</keyword>
<organism evidence="2 3">
    <name type="scientific">Dunaliella salina</name>
    <name type="common">Green alga</name>
    <name type="synonym">Protococcus salinus</name>
    <dbReference type="NCBI Taxonomy" id="3046"/>
    <lineage>
        <taxon>Eukaryota</taxon>
        <taxon>Viridiplantae</taxon>
        <taxon>Chlorophyta</taxon>
        <taxon>core chlorophytes</taxon>
        <taxon>Chlorophyceae</taxon>
        <taxon>CS clade</taxon>
        <taxon>Chlamydomonadales</taxon>
        <taxon>Dunaliellaceae</taxon>
        <taxon>Dunaliella</taxon>
    </lineage>
</organism>
<keyword evidence="1" id="KW-0472">Membrane</keyword>
<proteinExistence type="predicted"/>
<evidence type="ECO:0000313" key="2">
    <source>
        <dbReference type="EMBL" id="KAF5841718.1"/>
    </source>
</evidence>